<accession>A0AAN9MME1</accession>
<feature type="region of interest" description="Disordered" evidence="1">
    <location>
        <begin position="63"/>
        <end position="99"/>
    </location>
</feature>
<gene>
    <name evidence="2" type="ORF">VNO80_16400</name>
</gene>
<organism evidence="2 3">
    <name type="scientific">Phaseolus coccineus</name>
    <name type="common">Scarlet runner bean</name>
    <name type="synonym">Phaseolus multiflorus</name>
    <dbReference type="NCBI Taxonomy" id="3886"/>
    <lineage>
        <taxon>Eukaryota</taxon>
        <taxon>Viridiplantae</taxon>
        <taxon>Streptophyta</taxon>
        <taxon>Embryophyta</taxon>
        <taxon>Tracheophyta</taxon>
        <taxon>Spermatophyta</taxon>
        <taxon>Magnoliopsida</taxon>
        <taxon>eudicotyledons</taxon>
        <taxon>Gunneridae</taxon>
        <taxon>Pentapetalae</taxon>
        <taxon>rosids</taxon>
        <taxon>fabids</taxon>
        <taxon>Fabales</taxon>
        <taxon>Fabaceae</taxon>
        <taxon>Papilionoideae</taxon>
        <taxon>50 kb inversion clade</taxon>
        <taxon>NPAAA clade</taxon>
        <taxon>indigoferoid/millettioid clade</taxon>
        <taxon>Phaseoleae</taxon>
        <taxon>Phaseolus</taxon>
    </lineage>
</organism>
<sequence length="176" mass="19440">MASWWCSSSSPTLPSPPPPLPAATLSLPNLAFEPSHSLLLPFFIPRAIVVDGVSVRHDQRLQPSLNAGPLEPHLSSIDARSAPPDLAPRVTIPPDPLTGPTREVSDDVAAIIQLFSDRPINAEVREVVLEMKAKKEEVKVKKELLGLVGTVVALNQRLESVREALRSGGRRWWWWW</sequence>
<dbReference type="EMBL" id="JAYMYR010000006">
    <property type="protein sequence ID" value="KAK7357117.1"/>
    <property type="molecule type" value="Genomic_DNA"/>
</dbReference>
<dbReference type="AlphaFoldDB" id="A0AAN9MME1"/>
<evidence type="ECO:0000256" key="1">
    <source>
        <dbReference type="SAM" id="MobiDB-lite"/>
    </source>
</evidence>
<comment type="caution">
    <text evidence="2">The sequence shown here is derived from an EMBL/GenBank/DDBJ whole genome shotgun (WGS) entry which is preliminary data.</text>
</comment>
<keyword evidence="3" id="KW-1185">Reference proteome</keyword>
<protein>
    <submittedName>
        <fullName evidence="2">Uncharacterized protein</fullName>
    </submittedName>
</protein>
<evidence type="ECO:0000313" key="2">
    <source>
        <dbReference type="EMBL" id="KAK7357117.1"/>
    </source>
</evidence>
<reference evidence="2 3" key="1">
    <citation type="submission" date="2024-01" db="EMBL/GenBank/DDBJ databases">
        <title>The genomes of 5 underutilized Papilionoideae crops provide insights into root nodulation and disease resistanc.</title>
        <authorList>
            <person name="Jiang F."/>
        </authorList>
    </citation>
    <scope>NUCLEOTIDE SEQUENCE [LARGE SCALE GENOMIC DNA]</scope>
    <source>
        <strain evidence="2">JINMINGXINNONG_FW02</strain>
        <tissue evidence="2">Leaves</tissue>
    </source>
</reference>
<name>A0AAN9MME1_PHACN</name>
<proteinExistence type="predicted"/>
<evidence type="ECO:0000313" key="3">
    <source>
        <dbReference type="Proteomes" id="UP001374584"/>
    </source>
</evidence>
<dbReference type="Proteomes" id="UP001374584">
    <property type="component" value="Unassembled WGS sequence"/>
</dbReference>